<protein>
    <submittedName>
        <fullName evidence="8">Pathogenesis-related transcriptional activator PTI6-like isoform X2</fullName>
    </submittedName>
</protein>
<dbReference type="GO" id="GO:0003700">
    <property type="term" value="F:DNA-binding transcription factor activity"/>
    <property type="evidence" value="ECO:0007669"/>
    <property type="project" value="InterPro"/>
</dbReference>
<dbReference type="PIRSF" id="PIRSF038123">
    <property type="entry name" value="PTI6"/>
    <property type="match status" value="1"/>
</dbReference>
<organism evidence="8 9">
    <name type="scientific">Canna indica</name>
    <name type="common">Indian-shot</name>
    <dbReference type="NCBI Taxonomy" id="4628"/>
    <lineage>
        <taxon>Eukaryota</taxon>
        <taxon>Viridiplantae</taxon>
        <taxon>Streptophyta</taxon>
        <taxon>Embryophyta</taxon>
        <taxon>Tracheophyta</taxon>
        <taxon>Spermatophyta</taxon>
        <taxon>Magnoliopsida</taxon>
        <taxon>Liliopsida</taxon>
        <taxon>Zingiberales</taxon>
        <taxon>Cannaceae</taxon>
        <taxon>Canna</taxon>
    </lineage>
</organism>
<dbReference type="InterPro" id="IPR036955">
    <property type="entry name" value="AP2/ERF_dom_sf"/>
</dbReference>
<evidence type="ECO:0000256" key="1">
    <source>
        <dbReference type="ARBA" id="ARBA00004123"/>
    </source>
</evidence>
<keyword evidence="4" id="KW-0804">Transcription</keyword>
<dbReference type="PRINTS" id="PR00367">
    <property type="entry name" value="ETHRSPELEMNT"/>
</dbReference>
<dbReference type="InterPro" id="IPR050913">
    <property type="entry name" value="AP2/ERF_ERF"/>
</dbReference>
<evidence type="ECO:0000256" key="4">
    <source>
        <dbReference type="ARBA" id="ARBA00023163"/>
    </source>
</evidence>
<dbReference type="InterPro" id="IPR016177">
    <property type="entry name" value="DNA-bd_dom_sf"/>
</dbReference>
<dbReference type="AlphaFoldDB" id="A0AAQ3KTC9"/>
<accession>A0AAQ3KTC9</accession>
<dbReference type="Gene3D" id="3.30.730.10">
    <property type="entry name" value="AP2/ERF domain"/>
    <property type="match status" value="1"/>
</dbReference>
<evidence type="ECO:0000256" key="3">
    <source>
        <dbReference type="ARBA" id="ARBA00023125"/>
    </source>
</evidence>
<evidence type="ECO:0000256" key="2">
    <source>
        <dbReference type="ARBA" id="ARBA00023015"/>
    </source>
</evidence>
<dbReference type="CDD" id="cd00018">
    <property type="entry name" value="AP2"/>
    <property type="match status" value="1"/>
</dbReference>
<gene>
    <name evidence="8" type="ORF">Cni_G23539</name>
</gene>
<dbReference type="PANTHER" id="PTHR31194">
    <property type="entry name" value="SHN SHINE , DNA BINDING / TRANSCRIPTION FACTOR"/>
    <property type="match status" value="1"/>
</dbReference>
<dbReference type="Proteomes" id="UP001327560">
    <property type="component" value="Chromosome 7"/>
</dbReference>
<dbReference type="FunFam" id="3.30.730.10:FF:000001">
    <property type="entry name" value="Ethylene-responsive transcription factor 2"/>
    <property type="match status" value="1"/>
</dbReference>
<reference evidence="8 9" key="1">
    <citation type="submission" date="2023-10" db="EMBL/GenBank/DDBJ databases">
        <title>Chromosome-scale genome assembly provides insights into flower coloration mechanisms of Canna indica.</title>
        <authorList>
            <person name="Li C."/>
        </authorList>
    </citation>
    <scope>NUCLEOTIDE SEQUENCE [LARGE SCALE GENOMIC DNA]</scope>
    <source>
        <tissue evidence="8">Flower</tissue>
    </source>
</reference>
<dbReference type="PROSITE" id="PS51032">
    <property type="entry name" value="AP2_ERF"/>
    <property type="match status" value="1"/>
</dbReference>
<feature type="domain" description="AP2/ERF" evidence="7">
    <location>
        <begin position="102"/>
        <end position="159"/>
    </location>
</feature>
<dbReference type="PANTHER" id="PTHR31194:SF166">
    <property type="entry name" value="PATHOGENESIS-RELATED GENES TRANSCRIPTIONAL ACTIVATOR PTI6"/>
    <property type="match status" value="1"/>
</dbReference>
<dbReference type="SUPFAM" id="SSF54171">
    <property type="entry name" value="DNA-binding domain"/>
    <property type="match status" value="1"/>
</dbReference>
<dbReference type="GO" id="GO:0005634">
    <property type="term" value="C:nucleus"/>
    <property type="evidence" value="ECO:0007669"/>
    <property type="project" value="UniProtKB-SubCell"/>
</dbReference>
<proteinExistence type="predicted"/>
<evidence type="ECO:0000256" key="6">
    <source>
        <dbReference type="SAM" id="MobiDB-lite"/>
    </source>
</evidence>
<dbReference type="GO" id="GO:0003677">
    <property type="term" value="F:DNA binding"/>
    <property type="evidence" value="ECO:0007669"/>
    <property type="project" value="UniProtKB-KW"/>
</dbReference>
<keyword evidence="9" id="KW-1185">Reference proteome</keyword>
<feature type="region of interest" description="Disordered" evidence="6">
    <location>
        <begin position="159"/>
        <end position="192"/>
    </location>
</feature>
<name>A0AAQ3KTC9_9LILI</name>
<evidence type="ECO:0000256" key="5">
    <source>
        <dbReference type="ARBA" id="ARBA00023242"/>
    </source>
</evidence>
<keyword evidence="3" id="KW-0238">DNA-binding</keyword>
<keyword evidence="2" id="KW-0805">Transcription regulation</keyword>
<dbReference type="Pfam" id="PF00847">
    <property type="entry name" value="AP2"/>
    <property type="match status" value="1"/>
</dbReference>
<evidence type="ECO:0000313" key="9">
    <source>
        <dbReference type="Proteomes" id="UP001327560"/>
    </source>
</evidence>
<feature type="region of interest" description="Disordered" evidence="6">
    <location>
        <begin position="1"/>
        <end position="20"/>
    </location>
</feature>
<dbReference type="EMBL" id="CP136896">
    <property type="protein sequence ID" value="WOL14757.1"/>
    <property type="molecule type" value="Genomic_DNA"/>
</dbReference>
<evidence type="ECO:0000259" key="7">
    <source>
        <dbReference type="PROSITE" id="PS51032"/>
    </source>
</evidence>
<dbReference type="InterPro" id="IPR001471">
    <property type="entry name" value="AP2/ERF_dom"/>
</dbReference>
<dbReference type="SMART" id="SM00380">
    <property type="entry name" value="AP2"/>
    <property type="match status" value="1"/>
</dbReference>
<keyword evidence="5" id="KW-0539">Nucleus</keyword>
<evidence type="ECO:0000313" key="8">
    <source>
        <dbReference type="EMBL" id="WOL14757.1"/>
    </source>
</evidence>
<comment type="subcellular location">
    <subcellularLocation>
        <location evidence="1">Nucleus</location>
    </subcellularLocation>
</comment>
<sequence length="267" mass="29068">MNPYPTVVAARRGPRGTADSMKFSEHVTTTRKMPPAASMRRRRKVLRIRCTDFDATDSSSGDDEDAAGTCRRRVKTHVHEIGIVGVAHRPDAVGAGPCGRSRFRGVRQRPWGRWAAEIRNPTLRKRVWLGTFDTPEEAAAVYDAAAVCMKGAKAVTNFPPGKAVPAAANSSDSSAREDVSDNPFSSPTSVLRDDRSETPFEFFGYGDVDVFGLSVGPSQYVSEFGLPNKQHGQAAAEFTDLNADDFLLEEVTQLLAVCEGVEIGNEY</sequence>